<dbReference type="OrthoDB" id="2456396at2"/>
<evidence type="ECO:0000313" key="2">
    <source>
        <dbReference type="EMBL" id="SDJ12540.1"/>
    </source>
</evidence>
<sequence>MKINKGGPLEKFVRFLFSAATLGFALYGLITGDFRFQYLMLLGLSGVMAITGMDDYERGKKFWSYASFAVAIFCLVVAVQIFFTDYGL</sequence>
<dbReference type="RefSeq" id="WP_093192400.1">
    <property type="nucleotide sequence ID" value="NZ_FNEV01000002.1"/>
</dbReference>
<feature type="transmembrane region" description="Helical" evidence="1">
    <location>
        <begin position="36"/>
        <end position="53"/>
    </location>
</feature>
<keyword evidence="3" id="KW-1185">Reference proteome</keyword>
<keyword evidence="1" id="KW-0812">Transmembrane</keyword>
<keyword evidence="1" id="KW-0472">Membrane</keyword>
<evidence type="ECO:0008006" key="4">
    <source>
        <dbReference type="Google" id="ProtNLM"/>
    </source>
</evidence>
<evidence type="ECO:0000313" key="3">
    <source>
        <dbReference type="Proteomes" id="UP000199225"/>
    </source>
</evidence>
<keyword evidence="1" id="KW-1133">Transmembrane helix</keyword>
<gene>
    <name evidence="2" type="ORF">SAMN04490247_0857</name>
</gene>
<organism evidence="2 3">
    <name type="scientific">Salimicrobium halophilum</name>
    <dbReference type="NCBI Taxonomy" id="86666"/>
    <lineage>
        <taxon>Bacteria</taxon>
        <taxon>Bacillati</taxon>
        <taxon>Bacillota</taxon>
        <taxon>Bacilli</taxon>
        <taxon>Bacillales</taxon>
        <taxon>Bacillaceae</taxon>
        <taxon>Salimicrobium</taxon>
    </lineage>
</organism>
<proteinExistence type="predicted"/>
<name>A0A1G8R825_9BACI</name>
<dbReference type="Proteomes" id="UP000199225">
    <property type="component" value="Unassembled WGS sequence"/>
</dbReference>
<dbReference type="STRING" id="86666.SAMN04490247_0857"/>
<dbReference type="EMBL" id="FNEV01000002">
    <property type="protein sequence ID" value="SDJ12540.1"/>
    <property type="molecule type" value="Genomic_DNA"/>
</dbReference>
<accession>A0A1G8R825</accession>
<feature type="transmembrane region" description="Helical" evidence="1">
    <location>
        <begin position="65"/>
        <end position="83"/>
    </location>
</feature>
<dbReference type="AlphaFoldDB" id="A0A1G8R825"/>
<evidence type="ECO:0000256" key="1">
    <source>
        <dbReference type="SAM" id="Phobius"/>
    </source>
</evidence>
<feature type="transmembrane region" description="Helical" evidence="1">
    <location>
        <begin position="12"/>
        <end position="30"/>
    </location>
</feature>
<reference evidence="3" key="1">
    <citation type="submission" date="2016-10" db="EMBL/GenBank/DDBJ databases">
        <authorList>
            <person name="Varghese N."/>
            <person name="Submissions S."/>
        </authorList>
    </citation>
    <scope>NUCLEOTIDE SEQUENCE [LARGE SCALE GENOMIC DNA]</scope>
    <source>
        <strain evidence="3">DSM 4771</strain>
    </source>
</reference>
<protein>
    <recommendedName>
        <fullName evidence="4">DUF3953 domain-containing protein</fullName>
    </recommendedName>
</protein>